<dbReference type="RefSeq" id="WP_279524390.1">
    <property type="nucleotide sequence ID" value="NZ_JARVII010000012.1"/>
</dbReference>
<evidence type="ECO:0000313" key="2">
    <source>
        <dbReference type="Proteomes" id="UP001237156"/>
    </source>
</evidence>
<accession>A0AAW6RNG0</accession>
<proteinExistence type="predicted"/>
<dbReference type="EMBL" id="JARVII010000012">
    <property type="protein sequence ID" value="MDG9699492.1"/>
    <property type="molecule type" value="Genomic_DNA"/>
</dbReference>
<sequence>MATLTRETFQTTYNIQIRSLNDGTLGMSRNDNLHKTLDELRQLPPDQREGVLTHLGDTDLNELASDVNATGIFGAGGLSHDEKRTLFDTLAESSTGKDLARLASAFDSRDDTQMLAESVANKGSLQSRRAYIEAMSPRTADNDYGHSFALGGAMTEKVDKDAKAILTVLNSFDTGTSEGRASFDQAINNLPQSVLNNVVKAGVSETTYTGQGSYSVFYRTETVNKLLDRAAKSGEAAVKGKIFSSAADVVSRMRAVQNALLVGSAANPNIQDITGRMTTLMNTDPRGITDSLKEDRYGTRLCTYVSEVLRNNQEDGAKVLGEQLAQLKGAGTGQLPIYFFEQTDPGTLGTPYYKNAETLGYYAGALRASVDKLSADATKTGSIVKSILNASIGAAGLGPTGSVAPVLTDAMIDEAVNAANNNRTELAQKLEDLAVPLDSNGKYYRGPATAAFNAIAAKVRAQ</sequence>
<reference evidence="1 2" key="1">
    <citation type="submission" date="2023-04" db="EMBL/GenBank/DDBJ databases">
        <title>Ottowia paracancer sp. nov., isolated from human stomach.</title>
        <authorList>
            <person name="Song Y."/>
        </authorList>
    </citation>
    <scope>NUCLEOTIDE SEQUENCE [LARGE SCALE GENOMIC DNA]</scope>
    <source>
        <strain evidence="1 2">10c7w1</strain>
    </source>
</reference>
<name>A0AAW6RNG0_9BURK</name>
<protein>
    <submittedName>
        <fullName evidence="1">Uncharacterized protein</fullName>
    </submittedName>
</protein>
<evidence type="ECO:0000313" key="1">
    <source>
        <dbReference type="EMBL" id="MDG9699492.1"/>
    </source>
</evidence>
<dbReference type="Proteomes" id="UP001237156">
    <property type="component" value="Unassembled WGS sequence"/>
</dbReference>
<organism evidence="1 2">
    <name type="scientific">Ottowia cancrivicina</name>
    <dbReference type="NCBI Taxonomy" id="3040346"/>
    <lineage>
        <taxon>Bacteria</taxon>
        <taxon>Pseudomonadati</taxon>
        <taxon>Pseudomonadota</taxon>
        <taxon>Betaproteobacteria</taxon>
        <taxon>Burkholderiales</taxon>
        <taxon>Comamonadaceae</taxon>
        <taxon>Ottowia</taxon>
    </lineage>
</organism>
<keyword evidence="2" id="KW-1185">Reference proteome</keyword>
<comment type="caution">
    <text evidence="1">The sequence shown here is derived from an EMBL/GenBank/DDBJ whole genome shotgun (WGS) entry which is preliminary data.</text>
</comment>
<dbReference type="AlphaFoldDB" id="A0AAW6RNG0"/>
<gene>
    <name evidence="1" type="ORF">QB898_07170</name>
</gene>